<evidence type="ECO:0000313" key="2">
    <source>
        <dbReference type="Proteomes" id="UP000499080"/>
    </source>
</evidence>
<dbReference type="EMBL" id="BGPR01000047">
    <property type="protein sequence ID" value="GBL86241.1"/>
    <property type="molecule type" value="Genomic_DNA"/>
</dbReference>
<accession>A0A4Y2B1P0</accession>
<dbReference type="AlphaFoldDB" id="A0A4Y2B1P0"/>
<reference evidence="1 2" key="1">
    <citation type="journal article" date="2019" name="Sci. Rep.">
        <title>Orb-weaving spider Araneus ventricosus genome elucidates the spidroin gene catalogue.</title>
        <authorList>
            <person name="Kono N."/>
            <person name="Nakamura H."/>
            <person name="Ohtoshi R."/>
            <person name="Moran D.A.P."/>
            <person name="Shinohara A."/>
            <person name="Yoshida Y."/>
            <person name="Fujiwara M."/>
            <person name="Mori M."/>
            <person name="Tomita M."/>
            <person name="Arakawa K."/>
        </authorList>
    </citation>
    <scope>NUCLEOTIDE SEQUENCE [LARGE SCALE GENOMIC DNA]</scope>
</reference>
<sequence>MSFYAEVGSSGYFEWHVRKTKACNYCHVKLHEITRLALVGRIYEVRFGYRPYKTLLVWRQTNDCSIGTHYRTFGSAVEAVCRPSNGTSDIRTEQALVNTTGGLILPRHDLLTCLFTSLDVCGIALLGSKIGHVTHCGL</sequence>
<proteinExistence type="predicted"/>
<comment type="caution">
    <text evidence="1">The sequence shown here is derived from an EMBL/GenBank/DDBJ whole genome shotgun (WGS) entry which is preliminary data.</text>
</comment>
<protein>
    <submittedName>
        <fullName evidence="1">Uncharacterized protein</fullName>
    </submittedName>
</protein>
<name>A0A4Y2B1P0_ARAVE</name>
<dbReference type="Proteomes" id="UP000499080">
    <property type="component" value="Unassembled WGS sequence"/>
</dbReference>
<keyword evidence="2" id="KW-1185">Reference proteome</keyword>
<evidence type="ECO:0000313" key="1">
    <source>
        <dbReference type="EMBL" id="GBL86241.1"/>
    </source>
</evidence>
<organism evidence="1 2">
    <name type="scientific">Araneus ventricosus</name>
    <name type="common">Orbweaver spider</name>
    <name type="synonym">Epeira ventricosa</name>
    <dbReference type="NCBI Taxonomy" id="182803"/>
    <lineage>
        <taxon>Eukaryota</taxon>
        <taxon>Metazoa</taxon>
        <taxon>Ecdysozoa</taxon>
        <taxon>Arthropoda</taxon>
        <taxon>Chelicerata</taxon>
        <taxon>Arachnida</taxon>
        <taxon>Araneae</taxon>
        <taxon>Araneomorphae</taxon>
        <taxon>Entelegynae</taxon>
        <taxon>Araneoidea</taxon>
        <taxon>Araneidae</taxon>
        <taxon>Araneus</taxon>
    </lineage>
</organism>
<gene>
    <name evidence="1" type="ORF">AVEN_131973_1</name>
</gene>